<dbReference type="RefSeq" id="WP_220635173.1">
    <property type="nucleotide sequence ID" value="NZ_CAJQUM010000001.1"/>
</dbReference>
<evidence type="ECO:0000313" key="5">
    <source>
        <dbReference type="EMBL" id="CAG4883179.1"/>
    </source>
</evidence>
<name>A0A916N1X6_9PROT</name>
<comment type="caution">
    <text evidence="5">The sequence shown here is derived from an EMBL/GenBank/DDBJ whole genome shotgun (WGS) entry which is preliminary data.</text>
</comment>
<evidence type="ECO:0000256" key="1">
    <source>
        <dbReference type="ARBA" id="ARBA00008791"/>
    </source>
</evidence>
<evidence type="ECO:0000256" key="3">
    <source>
        <dbReference type="ARBA" id="ARBA00022840"/>
    </source>
</evidence>
<dbReference type="PANTHER" id="PTHR46268">
    <property type="entry name" value="STRESS RESPONSE PROTEIN NHAX"/>
    <property type="match status" value="1"/>
</dbReference>
<comment type="similarity">
    <text evidence="1">Belongs to the universal stress protein A family.</text>
</comment>
<organism evidence="5 6">
    <name type="scientific">Georgfuchsia toluolica</name>
    <dbReference type="NCBI Taxonomy" id="424218"/>
    <lineage>
        <taxon>Bacteria</taxon>
        <taxon>Pseudomonadati</taxon>
        <taxon>Pseudomonadota</taxon>
        <taxon>Betaproteobacteria</taxon>
        <taxon>Nitrosomonadales</taxon>
        <taxon>Sterolibacteriaceae</taxon>
        <taxon>Georgfuchsia</taxon>
    </lineage>
</organism>
<dbReference type="Pfam" id="PF00582">
    <property type="entry name" value="Usp"/>
    <property type="match status" value="2"/>
</dbReference>
<evidence type="ECO:0000259" key="4">
    <source>
        <dbReference type="Pfam" id="PF00582"/>
    </source>
</evidence>
<evidence type="ECO:0000256" key="2">
    <source>
        <dbReference type="ARBA" id="ARBA00022741"/>
    </source>
</evidence>
<dbReference type="EMBL" id="CAJQUM010000001">
    <property type="protein sequence ID" value="CAG4883179.1"/>
    <property type="molecule type" value="Genomic_DNA"/>
</dbReference>
<dbReference type="Proteomes" id="UP000742786">
    <property type="component" value="Unassembled WGS sequence"/>
</dbReference>
<keyword evidence="3" id="KW-0067">ATP-binding</keyword>
<keyword evidence="6" id="KW-1185">Reference proteome</keyword>
<dbReference type="CDD" id="cd00293">
    <property type="entry name" value="USP-like"/>
    <property type="match status" value="2"/>
</dbReference>
<dbReference type="SUPFAM" id="SSF52402">
    <property type="entry name" value="Adenine nucleotide alpha hydrolases-like"/>
    <property type="match status" value="2"/>
</dbReference>
<dbReference type="InterPro" id="IPR006015">
    <property type="entry name" value="Universal_stress_UspA"/>
</dbReference>
<sequence length="305" mass="32887">MSANPSIIAPPARLLLATDLSSRCDRALDRAAQIAGEWQAELIALNVLDVAASPDQALAWATGADADCVLKIARQQLARDLSGLDIRATMQMARGGDAAATIREAAASTDCGLVITGVARNEFFGRCLLGSTVERLARSLPQPLLVVRNRVRGPYRRIVVATDFSVSSRHTLLATARLFPGRELILYHACEIPLDGVSDRPSKTRLNCDIEQGECAEFLATSELPADTRIRSVIEQGALETTLTQYVRNHEIDLVAMGTHGRSGVMNILLGSTAAKLLDWLPCDSLVVREPRAARLGHVPAAVRH</sequence>
<dbReference type="PRINTS" id="PR01438">
    <property type="entry name" value="UNVRSLSTRESS"/>
</dbReference>
<accession>A0A916N1X6</accession>
<reference evidence="5" key="1">
    <citation type="submission" date="2021-04" db="EMBL/GenBank/DDBJ databases">
        <authorList>
            <person name="Hornung B."/>
        </authorList>
    </citation>
    <scope>NUCLEOTIDE SEQUENCE</scope>
    <source>
        <strain evidence="5">G5G6</strain>
    </source>
</reference>
<protein>
    <submittedName>
        <fullName evidence="5">Universal stress protein family 4</fullName>
    </submittedName>
</protein>
<gene>
    <name evidence="5" type="ORF">GTOL_11061</name>
</gene>
<dbReference type="AlphaFoldDB" id="A0A916N1X6"/>
<dbReference type="Gene3D" id="3.40.50.620">
    <property type="entry name" value="HUPs"/>
    <property type="match status" value="2"/>
</dbReference>
<feature type="domain" description="UspA" evidence="4">
    <location>
        <begin position="155"/>
        <end position="289"/>
    </location>
</feature>
<dbReference type="PANTHER" id="PTHR46268:SF27">
    <property type="entry name" value="UNIVERSAL STRESS PROTEIN RV2623"/>
    <property type="match status" value="1"/>
</dbReference>
<evidence type="ECO:0000313" key="6">
    <source>
        <dbReference type="Proteomes" id="UP000742786"/>
    </source>
</evidence>
<feature type="domain" description="UspA" evidence="4">
    <location>
        <begin position="13"/>
        <end position="148"/>
    </location>
</feature>
<dbReference type="InterPro" id="IPR014729">
    <property type="entry name" value="Rossmann-like_a/b/a_fold"/>
</dbReference>
<dbReference type="InterPro" id="IPR006016">
    <property type="entry name" value="UspA"/>
</dbReference>
<proteinExistence type="inferred from homology"/>
<dbReference type="GO" id="GO:0005524">
    <property type="term" value="F:ATP binding"/>
    <property type="evidence" value="ECO:0007669"/>
    <property type="project" value="UniProtKB-KW"/>
</dbReference>
<keyword evidence="2" id="KW-0547">Nucleotide-binding</keyword>